<dbReference type="InterPro" id="IPR001452">
    <property type="entry name" value="SH3_domain"/>
</dbReference>
<dbReference type="PANTHER" id="PTHR14206">
    <property type="entry name" value="BRAIN-SPECIFIC ANGIOGENESIS INHIBITOR 1-ASSOCIATED PROTEIN 2"/>
    <property type="match status" value="1"/>
</dbReference>
<keyword evidence="7" id="KW-1185">Reference proteome</keyword>
<dbReference type="Proteomes" id="UP001497482">
    <property type="component" value="Chromosome 18"/>
</dbReference>
<dbReference type="InterPro" id="IPR027267">
    <property type="entry name" value="AH/BAR_dom_sf"/>
</dbReference>
<dbReference type="GO" id="GO:0030838">
    <property type="term" value="P:positive regulation of actin filament polymerization"/>
    <property type="evidence" value="ECO:0007669"/>
    <property type="project" value="TreeGrafter"/>
</dbReference>
<feature type="compositionally biased region" description="Pro residues" evidence="3">
    <location>
        <begin position="342"/>
        <end position="354"/>
    </location>
</feature>
<dbReference type="PROSITE" id="PS50002">
    <property type="entry name" value="SH3"/>
    <property type="match status" value="1"/>
</dbReference>
<dbReference type="GO" id="GO:0005829">
    <property type="term" value="C:cytosol"/>
    <property type="evidence" value="ECO:0007669"/>
    <property type="project" value="TreeGrafter"/>
</dbReference>
<dbReference type="GO" id="GO:0007009">
    <property type="term" value="P:plasma membrane organization"/>
    <property type="evidence" value="ECO:0007669"/>
    <property type="project" value="InterPro"/>
</dbReference>
<dbReference type="SMART" id="SM00326">
    <property type="entry name" value="SH3"/>
    <property type="match status" value="1"/>
</dbReference>
<dbReference type="Gene3D" id="2.30.30.40">
    <property type="entry name" value="SH3 Domains"/>
    <property type="match status" value="1"/>
</dbReference>
<dbReference type="Gene3D" id="1.20.1270.60">
    <property type="entry name" value="Arfaptin homology (AH) domain/BAR domain"/>
    <property type="match status" value="2"/>
</dbReference>
<feature type="domain" description="IMD" evidence="5">
    <location>
        <begin position="1"/>
        <end position="124"/>
    </location>
</feature>
<evidence type="ECO:0000313" key="7">
    <source>
        <dbReference type="Proteomes" id="UP001497482"/>
    </source>
</evidence>
<evidence type="ECO:0000256" key="2">
    <source>
        <dbReference type="PROSITE-ProRule" id="PRU00192"/>
    </source>
</evidence>
<feature type="compositionally biased region" description="Basic and acidic residues" evidence="3">
    <location>
        <begin position="195"/>
        <end position="216"/>
    </location>
</feature>
<organism evidence="6 7">
    <name type="scientific">Knipowitschia caucasica</name>
    <name type="common">Caucasian dwarf goby</name>
    <name type="synonym">Pomatoschistus caucasicus</name>
    <dbReference type="NCBI Taxonomy" id="637954"/>
    <lineage>
        <taxon>Eukaryota</taxon>
        <taxon>Metazoa</taxon>
        <taxon>Chordata</taxon>
        <taxon>Craniata</taxon>
        <taxon>Vertebrata</taxon>
        <taxon>Euteleostomi</taxon>
        <taxon>Actinopterygii</taxon>
        <taxon>Neopterygii</taxon>
        <taxon>Teleostei</taxon>
        <taxon>Neoteleostei</taxon>
        <taxon>Acanthomorphata</taxon>
        <taxon>Gobiaria</taxon>
        <taxon>Gobiiformes</taxon>
        <taxon>Gobioidei</taxon>
        <taxon>Gobiidae</taxon>
        <taxon>Gobiinae</taxon>
        <taxon>Knipowitschia</taxon>
    </lineage>
</organism>
<dbReference type="PANTHER" id="PTHR14206:SF5">
    <property type="entry name" value="BRAIN-SPECIFIC ANGIOGENESIS INHIBITOR 1-ASSOCIATED PROTEIN 2-LIKE PROTEIN 2"/>
    <property type="match status" value="1"/>
</dbReference>
<dbReference type="EMBL" id="OZ035840">
    <property type="protein sequence ID" value="CAL1588840.1"/>
    <property type="molecule type" value="Genomic_DNA"/>
</dbReference>
<protein>
    <recommendedName>
        <fullName evidence="8">Brain-specific angiogenesis inhibitor 1-associated protein 2-like protein 2</fullName>
    </recommendedName>
</protein>
<feature type="region of interest" description="Disordered" evidence="3">
    <location>
        <begin position="193"/>
        <end position="266"/>
    </location>
</feature>
<feature type="domain" description="SH3" evidence="4">
    <location>
        <begin position="245"/>
        <end position="309"/>
    </location>
</feature>
<feature type="region of interest" description="Disordered" evidence="3">
    <location>
        <begin position="307"/>
        <end position="416"/>
    </location>
</feature>
<evidence type="ECO:0008006" key="8">
    <source>
        <dbReference type="Google" id="ProtNLM"/>
    </source>
</evidence>
<dbReference type="SUPFAM" id="SSF103657">
    <property type="entry name" value="BAR/IMD domain-like"/>
    <property type="match status" value="1"/>
</dbReference>
<gene>
    <name evidence="6" type="ORF">KC01_LOCUS18561</name>
</gene>
<feature type="compositionally biased region" description="Polar residues" evidence="3">
    <location>
        <begin position="254"/>
        <end position="264"/>
    </location>
</feature>
<accession>A0AAV2KL98</accession>
<reference evidence="6 7" key="1">
    <citation type="submission" date="2024-04" db="EMBL/GenBank/DDBJ databases">
        <authorList>
            <person name="Waldvogel A.-M."/>
            <person name="Schoenle A."/>
        </authorList>
    </citation>
    <scope>NUCLEOTIDE SEQUENCE [LARGE SCALE GENOMIC DNA]</scope>
</reference>
<evidence type="ECO:0000256" key="3">
    <source>
        <dbReference type="SAM" id="MobiDB-lite"/>
    </source>
</evidence>
<name>A0AAV2KL98_KNICA</name>
<dbReference type="Pfam" id="PF08397">
    <property type="entry name" value="IMD"/>
    <property type="match status" value="2"/>
</dbReference>
<evidence type="ECO:0000259" key="5">
    <source>
        <dbReference type="PROSITE" id="PS51338"/>
    </source>
</evidence>
<proteinExistence type="predicted"/>
<dbReference type="Pfam" id="PF14604">
    <property type="entry name" value="SH3_9"/>
    <property type="match status" value="1"/>
</dbReference>
<keyword evidence="1 2" id="KW-0728">SH3 domain</keyword>
<dbReference type="SUPFAM" id="SSF50044">
    <property type="entry name" value="SH3-domain"/>
    <property type="match status" value="1"/>
</dbReference>
<dbReference type="GO" id="GO:0051764">
    <property type="term" value="P:actin crosslink formation"/>
    <property type="evidence" value="ECO:0007669"/>
    <property type="project" value="TreeGrafter"/>
</dbReference>
<dbReference type="AlphaFoldDB" id="A0AAV2KL98"/>
<sequence>MDRMSVEQLHHSTLDIYSHLLDEFNPSLHRLVSLGNGYIQAFQALAVKSDAYFTALSRMGERAFHSRSIGDVLIQISESQRRLTSELEGIFRWFQVEVLQEMDNNVRMDIDYIAGSKQHYELEVGRQPRRATGQDMAEIMDFLRESHHEALQEEERRYRFLAEKHCSLTQSFTHLMNKTGASLQQRAELWTEEVSATRRQEPTRHSEEVLRGREELGSIPSRAPSPENRTRMGSISDLQGGGGGGGGRAMRTLGSHQPSASNPTLLPFGRGEIISVLVQQPRNGWLYGQSESSARSGWFPASYVGSLDDPPQSSMSRNSSLQSTSSMSSLLSQSGSSAHSQAPPPPTPPPPPPSLSQMSIKQSPSANISKPKSPSESKGSDAPRYPELFPRGTNPFATVKLKPTSTNDRSAPRVRR</sequence>
<dbReference type="GO" id="GO:0005654">
    <property type="term" value="C:nucleoplasm"/>
    <property type="evidence" value="ECO:0007669"/>
    <property type="project" value="TreeGrafter"/>
</dbReference>
<evidence type="ECO:0000259" key="4">
    <source>
        <dbReference type="PROSITE" id="PS50002"/>
    </source>
</evidence>
<feature type="compositionally biased region" description="Low complexity" evidence="3">
    <location>
        <begin position="310"/>
        <end position="341"/>
    </location>
</feature>
<dbReference type="InterPro" id="IPR036028">
    <property type="entry name" value="SH3-like_dom_sf"/>
</dbReference>
<dbReference type="InterPro" id="IPR013606">
    <property type="entry name" value="I-BAR_dom"/>
</dbReference>
<feature type="compositionally biased region" description="Gly residues" evidence="3">
    <location>
        <begin position="239"/>
        <end position="248"/>
    </location>
</feature>
<evidence type="ECO:0000256" key="1">
    <source>
        <dbReference type="ARBA" id="ARBA00022443"/>
    </source>
</evidence>
<dbReference type="InterPro" id="IPR027681">
    <property type="entry name" value="IRSp53/IRTKS/Pinkbar"/>
</dbReference>
<dbReference type="GO" id="GO:0051017">
    <property type="term" value="P:actin filament bundle assembly"/>
    <property type="evidence" value="ECO:0007669"/>
    <property type="project" value="TreeGrafter"/>
</dbReference>
<evidence type="ECO:0000313" key="6">
    <source>
        <dbReference type="EMBL" id="CAL1588840.1"/>
    </source>
</evidence>
<dbReference type="PROSITE" id="PS51338">
    <property type="entry name" value="IMD"/>
    <property type="match status" value="1"/>
</dbReference>